<name>A0AA36FBH6_OCTVU</name>
<feature type="domain" description="DDE-1" evidence="1">
    <location>
        <begin position="2"/>
        <end position="95"/>
    </location>
</feature>
<sequence>MRAHITDSVKATIKSANLIPAVIPGGTTKYLHPLDISVNQAFKVALHREWEDWMMSGKKSFTKTGHMRRASFTQVCQWILNAWSYVKTSTITNGFRKAELLHDEEDPVCSSESDNEEAEVSDEILRLFNSYTEEEDFDGFSAQEEDEEGDQ</sequence>
<gene>
    <name evidence="2" type="ORF">OCTVUL_1B022815</name>
</gene>
<dbReference type="Proteomes" id="UP001162480">
    <property type="component" value="Chromosome 13"/>
</dbReference>
<evidence type="ECO:0000259" key="1">
    <source>
        <dbReference type="Pfam" id="PF03184"/>
    </source>
</evidence>
<proteinExistence type="predicted"/>
<dbReference type="InterPro" id="IPR004875">
    <property type="entry name" value="DDE_SF_endonuclease_dom"/>
</dbReference>
<dbReference type="AlphaFoldDB" id="A0AA36FBH6"/>
<keyword evidence="3" id="KW-1185">Reference proteome</keyword>
<accession>A0AA36FBH6</accession>
<organism evidence="2 3">
    <name type="scientific">Octopus vulgaris</name>
    <name type="common">Common octopus</name>
    <dbReference type="NCBI Taxonomy" id="6645"/>
    <lineage>
        <taxon>Eukaryota</taxon>
        <taxon>Metazoa</taxon>
        <taxon>Spiralia</taxon>
        <taxon>Lophotrochozoa</taxon>
        <taxon>Mollusca</taxon>
        <taxon>Cephalopoda</taxon>
        <taxon>Coleoidea</taxon>
        <taxon>Octopodiformes</taxon>
        <taxon>Octopoda</taxon>
        <taxon>Incirrata</taxon>
        <taxon>Octopodidae</taxon>
        <taxon>Octopus</taxon>
    </lineage>
</organism>
<dbReference type="EMBL" id="OX597826">
    <property type="protein sequence ID" value="CAI9731885.1"/>
    <property type="molecule type" value="Genomic_DNA"/>
</dbReference>
<dbReference type="Pfam" id="PF03184">
    <property type="entry name" value="DDE_1"/>
    <property type="match status" value="1"/>
</dbReference>
<evidence type="ECO:0000313" key="3">
    <source>
        <dbReference type="Proteomes" id="UP001162480"/>
    </source>
</evidence>
<protein>
    <submittedName>
        <fullName evidence="2">Pogo transposable element with KRAB domain</fullName>
    </submittedName>
</protein>
<reference evidence="2" key="1">
    <citation type="submission" date="2023-08" db="EMBL/GenBank/DDBJ databases">
        <authorList>
            <person name="Alioto T."/>
            <person name="Alioto T."/>
            <person name="Gomez Garrido J."/>
        </authorList>
    </citation>
    <scope>NUCLEOTIDE SEQUENCE</scope>
</reference>
<dbReference type="GO" id="GO:0003676">
    <property type="term" value="F:nucleic acid binding"/>
    <property type="evidence" value="ECO:0007669"/>
    <property type="project" value="InterPro"/>
</dbReference>
<evidence type="ECO:0000313" key="2">
    <source>
        <dbReference type="EMBL" id="CAI9731885.1"/>
    </source>
</evidence>